<proteinExistence type="predicted"/>
<protein>
    <submittedName>
        <fullName evidence="1">Uncharacterized protein</fullName>
    </submittedName>
</protein>
<organism evidence="1">
    <name type="scientific">viral metagenome</name>
    <dbReference type="NCBI Taxonomy" id="1070528"/>
    <lineage>
        <taxon>unclassified sequences</taxon>
        <taxon>metagenomes</taxon>
        <taxon>organismal metagenomes</taxon>
    </lineage>
</organism>
<accession>A0A6C0IWX4</accession>
<dbReference type="EMBL" id="MN740256">
    <property type="protein sequence ID" value="QHT96337.1"/>
    <property type="molecule type" value="Genomic_DNA"/>
</dbReference>
<reference evidence="1" key="1">
    <citation type="journal article" date="2020" name="Nature">
        <title>Giant virus diversity and host interactions through global metagenomics.</title>
        <authorList>
            <person name="Schulz F."/>
            <person name="Roux S."/>
            <person name="Paez-Espino D."/>
            <person name="Jungbluth S."/>
            <person name="Walsh D.A."/>
            <person name="Denef V.J."/>
            <person name="McMahon K.D."/>
            <person name="Konstantinidis K.T."/>
            <person name="Eloe-Fadrosh E.A."/>
            <person name="Kyrpides N.C."/>
            <person name="Woyke T."/>
        </authorList>
    </citation>
    <scope>NUCLEOTIDE SEQUENCE</scope>
    <source>
        <strain evidence="1">GVMAG-M-3300024302-11</strain>
    </source>
</reference>
<dbReference type="AlphaFoldDB" id="A0A6C0IWX4"/>
<evidence type="ECO:0000313" key="1">
    <source>
        <dbReference type="EMBL" id="QHT96337.1"/>
    </source>
</evidence>
<name>A0A6C0IWX4_9ZZZZ</name>
<sequence length="152" mass="17999">MNINTISNKLNITYYNNIIEYCKKTNNKYDFFTKQLKKETDAEESYTENEKILSQGDEAEEVKEVVYSDDYLYKKPWIKLSSIHKIIKMKEFISKLLIEDIDEKDKLKNSLTKLINTKVLTKKDQVRYDPINGRVISIPILTFKNGKYLIKN</sequence>